<organism evidence="3 4">
    <name type="scientific">Papiliotrema laurentii</name>
    <name type="common">Cryptococcus laurentii</name>
    <dbReference type="NCBI Taxonomy" id="5418"/>
    <lineage>
        <taxon>Eukaryota</taxon>
        <taxon>Fungi</taxon>
        <taxon>Dikarya</taxon>
        <taxon>Basidiomycota</taxon>
        <taxon>Agaricomycotina</taxon>
        <taxon>Tremellomycetes</taxon>
        <taxon>Tremellales</taxon>
        <taxon>Rhynchogastremaceae</taxon>
        <taxon>Papiliotrema</taxon>
    </lineage>
</organism>
<keyword evidence="4" id="KW-1185">Reference proteome</keyword>
<dbReference type="PANTHER" id="PTHR28208:SF3">
    <property type="entry name" value="PHOSPHATIDATE PHOSPHATASE APP1"/>
    <property type="match status" value="1"/>
</dbReference>
<dbReference type="PANTHER" id="PTHR28208">
    <property type="entry name" value="PHOSPHATIDATE PHOSPHATASE APP1"/>
    <property type="match status" value="1"/>
</dbReference>
<feature type="domain" description="Phosphatidate phosphatase APP1 catalytic" evidence="2">
    <location>
        <begin position="445"/>
        <end position="597"/>
    </location>
</feature>
<proteinExistence type="predicted"/>
<protein>
    <recommendedName>
        <fullName evidence="2">Phosphatidate phosphatase APP1 catalytic domain-containing protein</fullName>
    </recommendedName>
</protein>
<dbReference type="GO" id="GO:0008195">
    <property type="term" value="F:phosphatidate phosphatase activity"/>
    <property type="evidence" value="ECO:0007669"/>
    <property type="project" value="InterPro"/>
</dbReference>
<evidence type="ECO:0000256" key="1">
    <source>
        <dbReference type="SAM" id="MobiDB-lite"/>
    </source>
</evidence>
<evidence type="ECO:0000259" key="2">
    <source>
        <dbReference type="Pfam" id="PF09949"/>
    </source>
</evidence>
<name>A0AAD9CVI7_PAPLA</name>
<evidence type="ECO:0000313" key="4">
    <source>
        <dbReference type="Proteomes" id="UP001182556"/>
    </source>
</evidence>
<dbReference type="InterPro" id="IPR019236">
    <property type="entry name" value="APP1_cat"/>
</dbReference>
<dbReference type="AlphaFoldDB" id="A0AAD9CVI7"/>
<feature type="region of interest" description="Disordered" evidence="1">
    <location>
        <begin position="221"/>
        <end position="281"/>
    </location>
</feature>
<gene>
    <name evidence="3" type="ORF">DB88DRAFT_496416</name>
</gene>
<dbReference type="InterPro" id="IPR052935">
    <property type="entry name" value="Mg2+_PAP"/>
</dbReference>
<dbReference type="GO" id="GO:0030479">
    <property type="term" value="C:actin cortical patch"/>
    <property type="evidence" value="ECO:0007669"/>
    <property type="project" value="TreeGrafter"/>
</dbReference>
<evidence type="ECO:0000313" key="3">
    <source>
        <dbReference type="EMBL" id="KAK1922831.1"/>
    </source>
</evidence>
<dbReference type="Pfam" id="PF09949">
    <property type="entry name" value="APP1_cat"/>
    <property type="match status" value="1"/>
</dbReference>
<accession>A0AAD9CVI7</accession>
<comment type="caution">
    <text evidence="3">The sequence shown here is derived from an EMBL/GenBank/DDBJ whole genome shotgun (WGS) entry which is preliminary data.</text>
</comment>
<feature type="region of interest" description="Disordered" evidence="1">
    <location>
        <begin position="618"/>
        <end position="655"/>
    </location>
</feature>
<sequence length="704" mass="78736">MSAHWHSTRPFRTLPAYQISYCTARYRPLHCRTLCTTSNHPARPLGATPLCARSTLDPRWPPYQSHSFHSSLEARRSKHFGKLAGALARASRYLGLRQHRGMRRRLGAWAESVGLVEHPRDGGDSKDGGPVGQEELFVMPGWAVTRDARDSSGGFDIAFSISGFCSRSRPPARISRTERFMSSVVQRFAALPSLPGAPSDDQSMGPMRSAVGVAFMEEALEEEQTPQHRPYAPYQSRRRRTTPDHAHTTIEPGTARPFPPTPSRQSSVSSQQTSFIGEEEVSTAHRNLQERLSPFWSTVLPNRRVLFDVYLQPEPEEENSEDGGEMIGDQAPIYSFEVLTDANGHFAHTGQIPWDAVRGAATGPDLRQQRLRIRARLDYEALPPLETRSSYKARAQRALQTYGQGAPRPADRSMPAMERLSLNSPEEPQVVQWTDIRVGRADGIHIISDMDDTVKHSDILAGPREVCRNVFCRPLPQLCVPGMDEMYRRLDRRGAAGFHYVSNSPSQLFPSIRNFLDVNNFPSRHSIKLKYYGGRSIFSSLYESPAERKRGSLRHLFDALPAARFILLGDSAEQDLELYVEFAKAYPDRVAAIAIRDVTSDKAAALVENLQALRLANSPSTESLNSRTQVPLSRPSPSRTASELSTRSDEAKMSSNQQKLLQKALTWQERKASARRETPPQTSLLFFKEPGEVEGVLGKIIDGR</sequence>
<dbReference type="Proteomes" id="UP001182556">
    <property type="component" value="Unassembled WGS sequence"/>
</dbReference>
<feature type="compositionally biased region" description="Low complexity" evidence="1">
    <location>
        <begin position="263"/>
        <end position="274"/>
    </location>
</feature>
<feature type="compositionally biased region" description="Polar residues" evidence="1">
    <location>
        <begin position="618"/>
        <end position="645"/>
    </location>
</feature>
<reference evidence="3" key="1">
    <citation type="submission" date="2023-02" db="EMBL/GenBank/DDBJ databases">
        <title>Identification and recombinant expression of a fungal hydrolase from Papiliotrema laurentii that hydrolyzes apple cutin and clears colloidal polyester polyurethane.</title>
        <authorList>
            <consortium name="DOE Joint Genome Institute"/>
            <person name="Roman V.A."/>
            <person name="Bojanowski C."/>
            <person name="Crable B.R."/>
            <person name="Wagner D.N."/>
            <person name="Hung C.S."/>
            <person name="Nadeau L.J."/>
            <person name="Schratz L."/>
            <person name="Haridas S."/>
            <person name="Pangilinan J."/>
            <person name="Lipzen A."/>
            <person name="Na H."/>
            <person name="Yan M."/>
            <person name="Ng V."/>
            <person name="Grigoriev I.V."/>
            <person name="Spatafora J.W."/>
            <person name="Barlow D."/>
            <person name="Biffinger J."/>
            <person name="Kelley-Loughnane N."/>
            <person name="Varaljay V.A."/>
            <person name="Crookes-Goodson W.J."/>
        </authorList>
    </citation>
    <scope>NUCLEOTIDE SEQUENCE</scope>
    <source>
        <strain evidence="3">5307AH</strain>
    </source>
</reference>
<dbReference type="EMBL" id="JAODAN010000008">
    <property type="protein sequence ID" value="KAK1922831.1"/>
    <property type="molecule type" value="Genomic_DNA"/>
</dbReference>